<dbReference type="SUPFAM" id="SSF51735">
    <property type="entry name" value="NAD(P)-binding Rossmann-fold domains"/>
    <property type="match status" value="1"/>
</dbReference>
<evidence type="ECO:0000313" key="5">
    <source>
        <dbReference type="EMBL" id="ACO47202.1"/>
    </source>
</evidence>
<keyword evidence="6" id="KW-1185">Reference proteome</keyword>
<accession>C1CZF4</accession>
<dbReference type="Proteomes" id="UP000002208">
    <property type="component" value="Chromosome"/>
</dbReference>
<dbReference type="PANTHER" id="PTHR44196:SF1">
    <property type="entry name" value="DEHYDROGENASE_REDUCTASE SDR FAMILY MEMBER 7B"/>
    <property type="match status" value="1"/>
</dbReference>
<dbReference type="KEGG" id="ddr:Deide_21760"/>
<dbReference type="AlphaFoldDB" id="C1CZF4"/>
<dbReference type="EMBL" id="CP001114">
    <property type="protein sequence ID" value="ACO47202.1"/>
    <property type="molecule type" value="Genomic_DNA"/>
</dbReference>
<name>C1CZF4_DEIDV</name>
<dbReference type="RefSeq" id="WP_012694323.1">
    <property type="nucleotide sequence ID" value="NC_012526.1"/>
</dbReference>
<keyword evidence="2" id="KW-0560">Oxidoreductase</keyword>
<dbReference type="STRING" id="546414.Deide_21760"/>
<organism evidence="5 6">
    <name type="scientific">Deinococcus deserti (strain DSM 17065 / CIP 109153 / LMG 22923 / VCD115)</name>
    <dbReference type="NCBI Taxonomy" id="546414"/>
    <lineage>
        <taxon>Bacteria</taxon>
        <taxon>Thermotogati</taxon>
        <taxon>Deinococcota</taxon>
        <taxon>Deinococci</taxon>
        <taxon>Deinococcales</taxon>
        <taxon>Deinococcaceae</taxon>
        <taxon>Deinococcus</taxon>
    </lineage>
</organism>
<dbReference type="PaxDb" id="546414-Deide_21760"/>
<comment type="similarity">
    <text evidence="1 3">Belongs to the short-chain dehydrogenases/reductases (SDR) family.</text>
</comment>
<evidence type="ECO:0000256" key="4">
    <source>
        <dbReference type="SAM" id="MobiDB-lite"/>
    </source>
</evidence>
<dbReference type="InterPro" id="IPR020904">
    <property type="entry name" value="Sc_DH/Rdtase_CS"/>
</dbReference>
<dbReference type="PANTHER" id="PTHR44196">
    <property type="entry name" value="DEHYDROGENASE/REDUCTASE SDR FAMILY MEMBER 7B"/>
    <property type="match status" value="1"/>
</dbReference>
<evidence type="ECO:0000313" key="6">
    <source>
        <dbReference type="Proteomes" id="UP000002208"/>
    </source>
</evidence>
<dbReference type="PRINTS" id="PR00081">
    <property type="entry name" value="GDHRDH"/>
</dbReference>
<protein>
    <submittedName>
        <fullName evidence="5">Putative oxidoreductase</fullName>
    </submittedName>
</protein>
<dbReference type="Gene3D" id="3.40.50.720">
    <property type="entry name" value="NAD(P)-binding Rossmann-like Domain"/>
    <property type="match status" value="1"/>
</dbReference>
<dbReference type="GO" id="GO:0016020">
    <property type="term" value="C:membrane"/>
    <property type="evidence" value="ECO:0007669"/>
    <property type="project" value="TreeGrafter"/>
</dbReference>
<reference evidence="5 6" key="1">
    <citation type="journal article" date="2009" name="PLoS Genet.">
        <title>Alliance of proteomics and genomics to unravel the specificities of Sahara bacterium Deinococcus deserti.</title>
        <authorList>
            <person name="de Groot A."/>
            <person name="Dulermo R."/>
            <person name="Ortet P."/>
            <person name="Blanchard L."/>
            <person name="Guerin P."/>
            <person name="Fernandez B."/>
            <person name="Vacherie B."/>
            <person name="Dossat C."/>
            <person name="Jolivet E."/>
            <person name="Siguier P."/>
            <person name="Chandler M."/>
            <person name="Barakat M."/>
            <person name="Dedieu A."/>
            <person name="Barbe V."/>
            <person name="Heulin T."/>
            <person name="Sommer S."/>
            <person name="Achouak W."/>
            <person name="Armengaud J."/>
        </authorList>
    </citation>
    <scope>NUCLEOTIDE SEQUENCE [LARGE SCALE GENOMIC DNA]</scope>
    <source>
        <strain evidence="6">DSM 17065 / CIP 109153 / LMG 22923 / VCD115</strain>
    </source>
</reference>
<dbReference type="OrthoDB" id="9793345at2"/>
<dbReference type="CDD" id="cd05233">
    <property type="entry name" value="SDR_c"/>
    <property type="match status" value="1"/>
</dbReference>
<dbReference type="eggNOG" id="COG4221">
    <property type="taxonomic scope" value="Bacteria"/>
</dbReference>
<dbReference type="Pfam" id="PF00106">
    <property type="entry name" value="adh_short"/>
    <property type="match status" value="1"/>
</dbReference>
<evidence type="ECO:0000256" key="1">
    <source>
        <dbReference type="ARBA" id="ARBA00006484"/>
    </source>
</evidence>
<dbReference type="GO" id="GO:0016491">
    <property type="term" value="F:oxidoreductase activity"/>
    <property type="evidence" value="ECO:0007669"/>
    <property type="project" value="UniProtKB-KW"/>
</dbReference>
<dbReference type="PROSITE" id="PS00061">
    <property type="entry name" value="ADH_SHORT"/>
    <property type="match status" value="1"/>
</dbReference>
<evidence type="ECO:0000256" key="3">
    <source>
        <dbReference type="RuleBase" id="RU000363"/>
    </source>
</evidence>
<gene>
    <name evidence="5" type="ordered locus">Deide_21760</name>
</gene>
<sequence>MTLTLAARALQRAHARGALRDRVVVITGASSGIGRAVALESAARGARVVLAARNVEALERVAQEARELGGEVLVMPADVRERPQVERLVEAAVNHFGQIDVMFNNAGQWFIDSVEHSDEGRTRDLIDLNMMGVLYGVQAAVPVMRRQGFGHIINTSSVEGRISFPFTGVYAGTKAFIEGMTQSLRQELMHVEKTGIKVSVLLPVTTRTAIFDNVANIKAGGFGAHMNEPVQEAAYVARGVVDAMEVYRPVILPFTPIKSLILFYDLFPDWANRLLTLVRVDEPASVLSHAQRGSHPEKSPHTPVVRSGEAGS</sequence>
<dbReference type="InterPro" id="IPR002347">
    <property type="entry name" value="SDR_fam"/>
</dbReference>
<dbReference type="PRINTS" id="PR00080">
    <property type="entry name" value="SDRFAMILY"/>
</dbReference>
<dbReference type="HOGENOM" id="CLU_010194_2_1_0"/>
<dbReference type="InterPro" id="IPR036291">
    <property type="entry name" value="NAD(P)-bd_dom_sf"/>
</dbReference>
<proteinExistence type="inferred from homology"/>
<evidence type="ECO:0000256" key="2">
    <source>
        <dbReference type="ARBA" id="ARBA00023002"/>
    </source>
</evidence>
<feature type="region of interest" description="Disordered" evidence="4">
    <location>
        <begin position="288"/>
        <end position="312"/>
    </location>
</feature>